<comment type="similarity">
    <text evidence="2">Belongs to the TACC family.</text>
</comment>
<gene>
    <name evidence="8" type="ORF">HPG69_002292</name>
</gene>
<feature type="domain" description="Transforming acidic coiled-coil-containing protein C-terminal" evidence="7">
    <location>
        <begin position="10"/>
        <end position="66"/>
    </location>
</feature>
<evidence type="ECO:0000256" key="5">
    <source>
        <dbReference type="ARBA" id="ARBA00023212"/>
    </source>
</evidence>
<reference evidence="8 9" key="1">
    <citation type="journal article" date="2020" name="Mol. Biol. Evol.">
        <title>Interspecific Gene Flow and the Evolution of Specialization in Black and White Rhinoceros.</title>
        <authorList>
            <person name="Moodley Y."/>
            <person name="Westbury M.V."/>
            <person name="Russo I.M."/>
            <person name="Gopalakrishnan S."/>
            <person name="Rakotoarivelo A."/>
            <person name="Olsen R.A."/>
            <person name="Prost S."/>
            <person name="Tunstall T."/>
            <person name="Ryder O.A."/>
            <person name="Dalen L."/>
            <person name="Bruford M.W."/>
        </authorList>
    </citation>
    <scope>NUCLEOTIDE SEQUENCE [LARGE SCALE GENOMIC DNA]</scope>
    <source>
        <strain evidence="8">SBR-YM</strain>
        <tissue evidence="8">Skin</tissue>
    </source>
</reference>
<evidence type="ECO:0000259" key="7">
    <source>
        <dbReference type="Pfam" id="PF05010"/>
    </source>
</evidence>
<evidence type="ECO:0000313" key="9">
    <source>
        <dbReference type="Proteomes" id="UP000551758"/>
    </source>
</evidence>
<comment type="subcellular location">
    <subcellularLocation>
        <location evidence="1">Cytoplasm</location>
        <location evidence="1">Cytoskeleton</location>
    </subcellularLocation>
</comment>
<evidence type="ECO:0000256" key="6">
    <source>
        <dbReference type="SAM" id="MobiDB-lite"/>
    </source>
</evidence>
<dbReference type="EMBL" id="JACDTQ010000812">
    <property type="protein sequence ID" value="KAF5925841.1"/>
    <property type="molecule type" value="Genomic_DNA"/>
</dbReference>
<keyword evidence="9" id="KW-1185">Reference proteome</keyword>
<feature type="region of interest" description="Disordered" evidence="6">
    <location>
        <begin position="1"/>
        <end position="24"/>
    </location>
</feature>
<organism evidence="8 9">
    <name type="scientific">Diceros bicornis minor</name>
    <name type="common">South-central black rhinoceros</name>
    <dbReference type="NCBI Taxonomy" id="77932"/>
    <lineage>
        <taxon>Eukaryota</taxon>
        <taxon>Metazoa</taxon>
        <taxon>Chordata</taxon>
        <taxon>Craniata</taxon>
        <taxon>Vertebrata</taxon>
        <taxon>Euteleostomi</taxon>
        <taxon>Mammalia</taxon>
        <taxon>Eutheria</taxon>
        <taxon>Laurasiatheria</taxon>
        <taxon>Perissodactyla</taxon>
        <taxon>Rhinocerotidae</taxon>
        <taxon>Diceros</taxon>
    </lineage>
</organism>
<keyword evidence="4" id="KW-0175">Coiled coil</keyword>
<dbReference type="InterPro" id="IPR007707">
    <property type="entry name" value="TACC_C"/>
</dbReference>
<accession>A0A7J7FD02</accession>
<comment type="caution">
    <text evidence="8">The sequence shown here is derived from an EMBL/GenBank/DDBJ whole genome shotgun (WGS) entry which is preliminary data.</text>
</comment>
<evidence type="ECO:0000256" key="2">
    <source>
        <dbReference type="ARBA" id="ARBA00009423"/>
    </source>
</evidence>
<name>A0A7J7FD02_DICBM</name>
<evidence type="ECO:0000313" key="8">
    <source>
        <dbReference type="EMBL" id="KAF5925841.1"/>
    </source>
</evidence>
<evidence type="ECO:0000256" key="3">
    <source>
        <dbReference type="ARBA" id="ARBA00022490"/>
    </source>
</evidence>
<dbReference type="AlphaFoldDB" id="A0A7J7FD02"/>
<protein>
    <recommendedName>
        <fullName evidence="7">Transforming acidic coiled-coil-containing protein C-terminal domain-containing protein</fullName>
    </recommendedName>
</protein>
<feature type="compositionally biased region" description="Basic and acidic residues" evidence="6">
    <location>
        <begin position="1"/>
        <end position="14"/>
    </location>
</feature>
<proteinExistence type="inferred from homology"/>
<dbReference type="Pfam" id="PF05010">
    <property type="entry name" value="TACC_C"/>
    <property type="match status" value="1"/>
</dbReference>
<sequence length="70" mass="8146">MDVLQDRGKDRHMAAEATQEENPLVKSRCEELQEENLEMGNVTDGFEGIMYRAMEEAQKRKKLAKEIQTF</sequence>
<keyword evidence="5" id="KW-0206">Cytoskeleton</keyword>
<keyword evidence="3" id="KW-0963">Cytoplasm</keyword>
<evidence type="ECO:0000256" key="1">
    <source>
        <dbReference type="ARBA" id="ARBA00004245"/>
    </source>
</evidence>
<dbReference type="Proteomes" id="UP000551758">
    <property type="component" value="Unassembled WGS sequence"/>
</dbReference>
<evidence type="ECO:0000256" key="4">
    <source>
        <dbReference type="ARBA" id="ARBA00023054"/>
    </source>
</evidence>
<dbReference type="GO" id="GO:0005856">
    <property type="term" value="C:cytoskeleton"/>
    <property type="evidence" value="ECO:0007669"/>
    <property type="project" value="UniProtKB-SubCell"/>
</dbReference>